<proteinExistence type="predicted"/>
<reference evidence="1" key="1">
    <citation type="submission" date="2020-03" db="EMBL/GenBank/DDBJ databases">
        <title>The deep terrestrial virosphere.</title>
        <authorList>
            <person name="Holmfeldt K."/>
            <person name="Nilsson E."/>
            <person name="Simone D."/>
            <person name="Lopez-Fernandez M."/>
            <person name="Wu X."/>
            <person name="de Brujin I."/>
            <person name="Lundin D."/>
            <person name="Andersson A."/>
            <person name="Bertilsson S."/>
            <person name="Dopson M."/>
        </authorList>
    </citation>
    <scope>NUCLEOTIDE SEQUENCE</scope>
    <source>
        <strain evidence="1">TM448B07734</strain>
    </source>
</reference>
<organism evidence="1">
    <name type="scientific">viral metagenome</name>
    <dbReference type="NCBI Taxonomy" id="1070528"/>
    <lineage>
        <taxon>unclassified sequences</taxon>
        <taxon>metagenomes</taxon>
        <taxon>organismal metagenomes</taxon>
    </lineage>
</organism>
<sequence>MNERDDYIEIEILVDSIPVGDEVGTIREVWEVVDDYIQRLLTYGAIGQAVSFKIAMRG</sequence>
<dbReference type="EMBL" id="MT145175">
    <property type="protein sequence ID" value="QJI04394.1"/>
    <property type="molecule type" value="Genomic_DNA"/>
</dbReference>
<protein>
    <submittedName>
        <fullName evidence="1">Uncharacterized protein</fullName>
    </submittedName>
</protein>
<name>A0A6M3Y5X0_9ZZZZ</name>
<dbReference type="AlphaFoldDB" id="A0A6M3Y5X0"/>
<gene>
    <name evidence="1" type="ORF">TM448B07734_0011</name>
</gene>
<evidence type="ECO:0000313" key="1">
    <source>
        <dbReference type="EMBL" id="QJI04394.1"/>
    </source>
</evidence>
<accession>A0A6M3Y5X0</accession>